<evidence type="ECO:0000256" key="3">
    <source>
        <dbReference type="ARBA" id="ARBA00012929"/>
    </source>
</evidence>
<comment type="function">
    <text evidence="6">Catalyzes the reduction of dTDP-6-deoxy-L-lyxo-4-hexulose to yield dTDP-L-rhamnose.</text>
</comment>
<dbReference type="OrthoDB" id="9803892at2"/>
<organism evidence="8 9">
    <name type="scientific">Marinobacter segnicrescens</name>
    <dbReference type="NCBI Taxonomy" id="430453"/>
    <lineage>
        <taxon>Bacteria</taxon>
        <taxon>Pseudomonadati</taxon>
        <taxon>Pseudomonadota</taxon>
        <taxon>Gammaproteobacteria</taxon>
        <taxon>Pseudomonadales</taxon>
        <taxon>Marinobacteraceae</taxon>
        <taxon>Marinobacter</taxon>
    </lineage>
</organism>
<dbReference type="InterPro" id="IPR029903">
    <property type="entry name" value="RmlD-like-bd"/>
</dbReference>
<dbReference type="AlphaFoldDB" id="A0A1I0B7X7"/>
<dbReference type="GO" id="GO:0008831">
    <property type="term" value="F:dTDP-4-dehydrorhamnose reductase activity"/>
    <property type="evidence" value="ECO:0007669"/>
    <property type="project" value="UniProtKB-EC"/>
</dbReference>
<dbReference type="Pfam" id="PF04321">
    <property type="entry name" value="RmlD_sub_bind"/>
    <property type="match status" value="1"/>
</dbReference>
<proteinExistence type="inferred from homology"/>
<comment type="similarity">
    <text evidence="2 6">Belongs to the dTDP-4-dehydrorhamnose reductase family.</text>
</comment>
<dbReference type="RefSeq" id="WP_091849315.1">
    <property type="nucleotide sequence ID" value="NZ_FOHZ01000003.1"/>
</dbReference>
<comment type="pathway">
    <text evidence="1 6">Carbohydrate biosynthesis; dTDP-L-rhamnose biosynthesis.</text>
</comment>
<dbReference type="UniPathway" id="UPA00124"/>
<comment type="catalytic activity">
    <reaction evidence="5 6">
        <text>dTDP-beta-L-rhamnose + NADP(+) = dTDP-4-dehydro-beta-L-rhamnose + NADPH + H(+)</text>
        <dbReference type="Rhea" id="RHEA:21796"/>
        <dbReference type="ChEBI" id="CHEBI:15378"/>
        <dbReference type="ChEBI" id="CHEBI:57510"/>
        <dbReference type="ChEBI" id="CHEBI:57783"/>
        <dbReference type="ChEBI" id="CHEBI:58349"/>
        <dbReference type="ChEBI" id="CHEBI:62830"/>
        <dbReference type="EC" id="1.1.1.133"/>
    </reaction>
</comment>
<accession>A0A1I0B7X7</accession>
<evidence type="ECO:0000256" key="1">
    <source>
        <dbReference type="ARBA" id="ARBA00004781"/>
    </source>
</evidence>
<keyword evidence="6" id="KW-0521">NADP</keyword>
<dbReference type="PANTHER" id="PTHR10491:SF4">
    <property type="entry name" value="METHIONINE ADENOSYLTRANSFERASE 2 SUBUNIT BETA"/>
    <property type="match status" value="1"/>
</dbReference>
<evidence type="ECO:0000256" key="5">
    <source>
        <dbReference type="ARBA" id="ARBA00048200"/>
    </source>
</evidence>
<dbReference type="GO" id="GO:0019305">
    <property type="term" value="P:dTDP-rhamnose biosynthetic process"/>
    <property type="evidence" value="ECO:0007669"/>
    <property type="project" value="UniProtKB-UniPathway"/>
</dbReference>
<dbReference type="SUPFAM" id="SSF51735">
    <property type="entry name" value="NAD(P)-binding Rossmann-fold domains"/>
    <property type="match status" value="1"/>
</dbReference>
<gene>
    <name evidence="8" type="ORF">SAMN04487962_103270</name>
</gene>
<keyword evidence="6" id="KW-0560">Oxidoreductase</keyword>
<feature type="domain" description="RmlD-like substrate binding" evidence="7">
    <location>
        <begin position="1"/>
        <end position="277"/>
    </location>
</feature>
<dbReference type="UniPathway" id="UPA00281"/>
<reference evidence="9" key="1">
    <citation type="submission" date="2016-10" db="EMBL/GenBank/DDBJ databases">
        <authorList>
            <person name="Varghese N."/>
            <person name="Submissions S."/>
        </authorList>
    </citation>
    <scope>NUCLEOTIDE SEQUENCE [LARGE SCALE GENOMIC DNA]</scope>
    <source>
        <strain evidence="9">CGMCC 1.6489</strain>
    </source>
</reference>
<evidence type="ECO:0000313" key="8">
    <source>
        <dbReference type="EMBL" id="SET02891.1"/>
    </source>
</evidence>
<sequence length="299" mass="32395">MNVLVVHDNGVLARLLLKQLSSTHLAVTPLLISDLSHLDLSGVDQWVPPSTDLIVNAMWLTDPEVAEADPEQARTKAFSLPMALAEHAAANEMILLQLSTSYVFDGRKQSAYLSSNPGNPIGQLGIWQWECEQVMRTVLPRHILLRTGWGLQRFIRKVHGASGAGEPLRLSSRHRGQPVASGDLARVIRAMVLQMDCGAEVWGTYQYAGAEEISQYDLGLTLADLPGMDGEGDEVAIHVVDELPSWAAVEPENATLGCTKIRNTFGVKQLPWRSALEGELALSGLGSALGHGLKGLKVD</sequence>
<protein>
    <recommendedName>
        <fullName evidence="4 6">dTDP-4-dehydrorhamnose reductase</fullName>
        <ecNumber evidence="3 6">1.1.1.133</ecNumber>
    </recommendedName>
</protein>
<dbReference type="GO" id="GO:0009243">
    <property type="term" value="P:O antigen biosynthetic process"/>
    <property type="evidence" value="ECO:0007669"/>
    <property type="project" value="UniProtKB-UniPathway"/>
</dbReference>
<dbReference type="PANTHER" id="PTHR10491">
    <property type="entry name" value="DTDP-4-DEHYDRORHAMNOSE REDUCTASE"/>
    <property type="match status" value="1"/>
</dbReference>
<dbReference type="EMBL" id="FOHZ01000003">
    <property type="protein sequence ID" value="SET02891.1"/>
    <property type="molecule type" value="Genomic_DNA"/>
</dbReference>
<dbReference type="STRING" id="430453.SAMN04487962_103270"/>
<keyword evidence="9" id="KW-1185">Reference proteome</keyword>
<dbReference type="GO" id="GO:0005829">
    <property type="term" value="C:cytosol"/>
    <property type="evidence" value="ECO:0007669"/>
    <property type="project" value="TreeGrafter"/>
</dbReference>
<dbReference type="Proteomes" id="UP000198762">
    <property type="component" value="Unassembled WGS sequence"/>
</dbReference>
<evidence type="ECO:0000256" key="4">
    <source>
        <dbReference type="ARBA" id="ARBA00017099"/>
    </source>
</evidence>
<evidence type="ECO:0000313" key="9">
    <source>
        <dbReference type="Proteomes" id="UP000198762"/>
    </source>
</evidence>
<dbReference type="EC" id="1.1.1.133" evidence="3 6"/>
<dbReference type="Gene3D" id="3.40.50.720">
    <property type="entry name" value="NAD(P)-binding Rossmann-like Domain"/>
    <property type="match status" value="1"/>
</dbReference>
<name>A0A1I0B7X7_9GAMM</name>
<evidence type="ECO:0000256" key="2">
    <source>
        <dbReference type="ARBA" id="ARBA00010944"/>
    </source>
</evidence>
<evidence type="ECO:0000259" key="7">
    <source>
        <dbReference type="Pfam" id="PF04321"/>
    </source>
</evidence>
<evidence type="ECO:0000256" key="6">
    <source>
        <dbReference type="RuleBase" id="RU364082"/>
    </source>
</evidence>
<dbReference type="InterPro" id="IPR005913">
    <property type="entry name" value="dTDP_dehydrorham_reduct"/>
</dbReference>
<comment type="cofactor">
    <cofactor evidence="6">
        <name>Mg(2+)</name>
        <dbReference type="ChEBI" id="CHEBI:18420"/>
    </cofactor>
    <text evidence="6">Binds 1 Mg(2+) ion per monomer.</text>
</comment>
<dbReference type="InterPro" id="IPR036291">
    <property type="entry name" value="NAD(P)-bd_dom_sf"/>
</dbReference>